<feature type="domain" description="HTH tetR-type" evidence="3">
    <location>
        <begin position="12"/>
        <end position="72"/>
    </location>
</feature>
<dbReference type="Pfam" id="PF00440">
    <property type="entry name" value="TetR_N"/>
    <property type="match status" value="1"/>
</dbReference>
<dbReference type="PANTHER" id="PTHR30055">
    <property type="entry name" value="HTH-TYPE TRANSCRIPTIONAL REGULATOR RUTR"/>
    <property type="match status" value="1"/>
</dbReference>
<organism evidence="4 5">
    <name type="scientific">Aureimonas altamirensis DSM 21988</name>
    <dbReference type="NCBI Taxonomy" id="1121026"/>
    <lineage>
        <taxon>Bacteria</taxon>
        <taxon>Pseudomonadati</taxon>
        <taxon>Pseudomonadota</taxon>
        <taxon>Alphaproteobacteria</taxon>
        <taxon>Hyphomicrobiales</taxon>
        <taxon>Aurantimonadaceae</taxon>
        <taxon>Aureimonas</taxon>
    </lineage>
</organism>
<evidence type="ECO:0000256" key="1">
    <source>
        <dbReference type="ARBA" id="ARBA00023125"/>
    </source>
</evidence>
<comment type="caution">
    <text evidence="4">The sequence shown here is derived from an EMBL/GenBank/DDBJ whole genome shotgun (WGS) entry which is preliminary data.</text>
</comment>
<dbReference type="PROSITE" id="PS50977">
    <property type="entry name" value="HTH_TETR_2"/>
    <property type="match status" value="1"/>
</dbReference>
<dbReference type="InterPro" id="IPR009057">
    <property type="entry name" value="Homeodomain-like_sf"/>
</dbReference>
<reference evidence="4 5" key="1">
    <citation type="submission" date="2016-11" db="EMBL/GenBank/DDBJ databases">
        <authorList>
            <person name="Varghese N."/>
            <person name="Submissions S."/>
        </authorList>
    </citation>
    <scope>NUCLEOTIDE SEQUENCE [LARGE SCALE GENOMIC DNA]</scope>
    <source>
        <strain evidence="4 5">DSM 21988</strain>
    </source>
</reference>
<evidence type="ECO:0000256" key="2">
    <source>
        <dbReference type="PROSITE-ProRule" id="PRU00335"/>
    </source>
</evidence>
<dbReference type="Proteomes" id="UP000184290">
    <property type="component" value="Unassembled WGS sequence"/>
</dbReference>
<dbReference type="PRINTS" id="PR00455">
    <property type="entry name" value="HTHTETR"/>
</dbReference>
<dbReference type="InterPro" id="IPR001647">
    <property type="entry name" value="HTH_TetR"/>
</dbReference>
<keyword evidence="1 2" id="KW-0238">DNA-binding</keyword>
<evidence type="ECO:0000313" key="5">
    <source>
        <dbReference type="Proteomes" id="UP000184290"/>
    </source>
</evidence>
<evidence type="ECO:0000259" key="3">
    <source>
        <dbReference type="PROSITE" id="PS50977"/>
    </source>
</evidence>
<feature type="DNA-binding region" description="H-T-H motif" evidence="2">
    <location>
        <begin position="35"/>
        <end position="54"/>
    </location>
</feature>
<dbReference type="RefSeq" id="WP_143190300.1">
    <property type="nucleotide sequence ID" value="NZ_FQZC01000005.1"/>
</dbReference>
<dbReference type="PANTHER" id="PTHR30055:SF223">
    <property type="entry name" value="HTH-TYPE TRANSCRIPTIONAL REGULATOR UIDR"/>
    <property type="match status" value="1"/>
</dbReference>
<evidence type="ECO:0000313" key="4">
    <source>
        <dbReference type="EMBL" id="SHJ94058.1"/>
    </source>
</evidence>
<dbReference type="EMBL" id="FQZC01000005">
    <property type="protein sequence ID" value="SHJ94058.1"/>
    <property type="molecule type" value="Genomic_DNA"/>
</dbReference>
<keyword evidence="5" id="KW-1185">Reference proteome</keyword>
<proteinExistence type="predicted"/>
<gene>
    <name evidence="4" type="ORF">SAMN02745911_3760</name>
</gene>
<dbReference type="SUPFAM" id="SSF46689">
    <property type="entry name" value="Homeodomain-like"/>
    <property type="match status" value="1"/>
</dbReference>
<dbReference type="Gene3D" id="1.10.357.10">
    <property type="entry name" value="Tetracycline Repressor, domain 2"/>
    <property type="match status" value="1"/>
</dbReference>
<sequence>MNASTAKRLPREARRQQLLEAALGIVRTEGADKLTLGYLAERAGVSKPVVYDHFGTRSVLLIELYRMIDHERVEAFQASMAGGGRTRRQTVDALAGAYILCAGDVTDEFHAVGAALAGSEEKAQVFQELLGNCVRMFIAVLTPHTTLPGDEIERRCTALVAAGEALAAAMVQKRFTEAETISTFAAVIDGAIA</sequence>
<protein>
    <submittedName>
        <fullName evidence="4">Transcriptional regulator, TetR family</fullName>
    </submittedName>
</protein>
<dbReference type="InterPro" id="IPR050109">
    <property type="entry name" value="HTH-type_TetR-like_transc_reg"/>
</dbReference>
<name>A0ABY1IQR7_9HYPH</name>
<accession>A0ABY1IQR7</accession>